<comment type="subunit">
    <text evidence="5 13">Homotetramer.</text>
</comment>
<evidence type="ECO:0000256" key="3">
    <source>
        <dbReference type="ARBA" id="ARBA00004810"/>
    </source>
</evidence>
<comment type="pathway">
    <text evidence="3 13">Amino-acid biosynthesis; L-isoleucine biosynthesis; 2-oxobutanoate from L-threonine: step 1/1.</text>
</comment>
<dbReference type="FunFam" id="3.40.50.1100:FF:000005">
    <property type="entry name" value="Threonine dehydratase catabolic"/>
    <property type="match status" value="1"/>
</dbReference>
<dbReference type="Gene3D" id="3.40.50.1100">
    <property type="match status" value="2"/>
</dbReference>
<evidence type="ECO:0000256" key="2">
    <source>
        <dbReference type="ARBA" id="ARBA00001933"/>
    </source>
</evidence>
<dbReference type="EMBL" id="QPID01000010">
    <property type="protein sequence ID" value="RCU45466.1"/>
    <property type="molecule type" value="Genomic_DNA"/>
</dbReference>
<dbReference type="InterPro" id="IPR000634">
    <property type="entry name" value="Ser/Thr_deHydtase_PyrdxlP-BS"/>
</dbReference>
<reference evidence="15 16" key="1">
    <citation type="submission" date="2018-07" db="EMBL/GenBank/DDBJ databases">
        <title>Corallincola holothuriorum sp. nov., a new facultative anaerobe isolated from sea cucumber Apostichopus japonicus.</title>
        <authorList>
            <person name="Xia H."/>
        </authorList>
    </citation>
    <scope>NUCLEOTIDE SEQUENCE [LARGE SCALE GENOMIC DNA]</scope>
    <source>
        <strain evidence="15 16">C4</strain>
    </source>
</reference>
<dbReference type="SUPFAM" id="SSF55021">
    <property type="entry name" value="ACT-like"/>
    <property type="match status" value="2"/>
</dbReference>
<evidence type="ECO:0000256" key="10">
    <source>
        <dbReference type="ARBA" id="ARBA00023239"/>
    </source>
</evidence>
<dbReference type="InterPro" id="IPR038110">
    <property type="entry name" value="TD_ACT-like_sf"/>
</dbReference>
<evidence type="ECO:0000256" key="8">
    <source>
        <dbReference type="ARBA" id="ARBA00022737"/>
    </source>
</evidence>
<dbReference type="GO" id="GO:0006565">
    <property type="term" value="P:L-serine catabolic process"/>
    <property type="evidence" value="ECO:0007669"/>
    <property type="project" value="TreeGrafter"/>
</dbReference>
<comment type="function">
    <text evidence="12 13">Catalyzes the anaerobic formation of alpha-ketobutyrate and ammonia from threonine in a two-step reaction. The first step involved a dehydration of threonine and a production of enamine intermediates (aminocrotonate), which tautomerizes to its imine form (iminobutyrate). Both intermediates are unstable and short-lived. The second step is the nonenzymatic hydrolysis of the enamine/imine intermediates to form 2-ketobutyrate and free ammonia. In the low water environment of the cell, the second step is accelerated by RidA.</text>
</comment>
<dbReference type="GO" id="GO:0009097">
    <property type="term" value="P:isoleucine biosynthetic process"/>
    <property type="evidence" value="ECO:0007669"/>
    <property type="project" value="UniProtKB-UniRule"/>
</dbReference>
<organism evidence="15 16">
    <name type="scientific">Corallincola holothuriorum</name>
    <dbReference type="NCBI Taxonomy" id="2282215"/>
    <lineage>
        <taxon>Bacteria</taxon>
        <taxon>Pseudomonadati</taxon>
        <taxon>Pseudomonadota</taxon>
        <taxon>Gammaproteobacteria</taxon>
        <taxon>Alteromonadales</taxon>
        <taxon>Psychromonadaceae</taxon>
        <taxon>Corallincola</taxon>
    </lineage>
</organism>
<dbReference type="UniPathway" id="UPA00047">
    <property type="reaction ID" value="UER00054"/>
</dbReference>
<dbReference type="EC" id="4.3.1.19" evidence="13"/>
<comment type="similarity">
    <text evidence="4 13">Belongs to the serine/threonine dehydratase family.</text>
</comment>
<dbReference type="CDD" id="cd04906">
    <property type="entry name" value="ACT_ThrD-I_1"/>
    <property type="match status" value="1"/>
</dbReference>
<dbReference type="GO" id="GO:0003941">
    <property type="term" value="F:L-serine ammonia-lyase activity"/>
    <property type="evidence" value="ECO:0007669"/>
    <property type="project" value="TreeGrafter"/>
</dbReference>
<dbReference type="Gene3D" id="3.40.1020.10">
    <property type="entry name" value="Biosynthetic Threonine Deaminase, Domain 3"/>
    <property type="match status" value="1"/>
</dbReference>
<keyword evidence="6 13" id="KW-0028">Amino-acid biosynthesis</keyword>
<dbReference type="CDD" id="cd01562">
    <property type="entry name" value="Thr-dehyd"/>
    <property type="match status" value="1"/>
</dbReference>
<dbReference type="CDD" id="cd04907">
    <property type="entry name" value="ACT_ThrD-I_2"/>
    <property type="match status" value="1"/>
</dbReference>
<evidence type="ECO:0000256" key="9">
    <source>
        <dbReference type="ARBA" id="ARBA00022898"/>
    </source>
</evidence>
<keyword evidence="9 13" id="KW-0663">Pyridoxal phosphate</keyword>
<dbReference type="InterPro" id="IPR001721">
    <property type="entry name" value="TD_ACT-like"/>
</dbReference>
<comment type="caution">
    <text evidence="15">The sequence shown here is derived from an EMBL/GenBank/DDBJ whole genome shotgun (WGS) entry which is preliminary data.</text>
</comment>
<dbReference type="PANTHER" id="PTHR48078">
    <property type="entry name" value="THREONINE DEHYDRATASE, MITOCHONDRIAL-RELATED"/>
    <property type="match status" value="1"/>
</dbReference>
<evidence type="ECO:0000256" key="6">
    <source>
        <dbReference type="ARBA" id="ARBA00022605"/>
    </source>
</evidence>
<name>A0A368N5J0_9GAMM</name>
<dbReference type="AlphaFoldDB" id="A0A368N5J0"/>
<evidence type="ECO:0000313" key="15">
    <source>
        <dbReference type="EMBL" id="RCU45466.1"/>
    </source>
</evidence>
<keyword evidence="7 13" id="KW-0412">Isoleucine biosynthesis</keyword>
<dbReference type="Pfam" id="PF00585">
    <property type="entry name" value="Thr_dehydrat_C"/>
    <property type="match status" value="2"/>
</dbReference>
<evidence type="ECO:0000256" key="7">
    <source>
        <dbReference type="ARBA" id="ARBA00022624"/>
    </source>
</evidence>
<dbReference type="GO" id="GO:0030170">
    <property type="term" value="F:pyridoxal phosphate binding"/>
    <property type="evidence" value="ECO:0007669"/>
    <property type="project" value="InterPro"/>
</dbReference>
<comment type="cofactor">
    <cofactor evidence="2 13">
        <name>pyridoxal 5'-phosphate</name>
        <dbReference type="ChEBI" id="CHEBI:597326"/>
    </cofactor>
</comment>
<dbReference type="GO" id="GO:0004794">
    <property type="term" value="F:threonine deaminase activity"/>
    <property type="evidence" value="ECO:0007669"/>
    <property type="project" value="UniProtKB-UniRule"/>
</dbReference>
<dbReference type="InterPro" id="IPR045865">
    <property type="entry name" value="ACT-like_dom_sf"/>
</dbReference>
<dbReference type="Pfam" id="PF00291">
    <property type="entry name" value="PALP"/>
    <property type="match status" value="1"/>
</dbReference>
<keyword evidence="10 13" id="KW-0456">Lyase</keyword>
<gene>
    <name evidence="13 15" type="primary">ilvA</name>
    <name evidence="15" type="ORF">DU002_15525</name>
</gene>
<sequence length="518" mass="56515">MNNLLPHLSARQPSAAEYLRRILLAPVYDVAVKSDLTPMRKLSERLGCEVLLKREDQQPVHSFKIRGAYNKIAGLNADQQAKGVVAASAGNHAQGVALSGQKLGIKATIVMPNNTPDIKIDSVRRLGGNVVIHGNSFDEASAESRRLAETEGYTLAAPFDDPDVIAGQGTIGVELLQQARDMDYVFLPVGGGGLAAGVALYLKSLKPSIKVIGVEAEDSACLLAALEAGERVNLDQVGLFADGVAVKLIGEETFRVCAAFIDEVITVSTDEICAAIKDIFDDTRAVSEPAGALALAGLKKFQARYKLQGKKLTTVLSGANVNFHSLRYVSERTELGEGREGVLAVTIPEQKGSFRRFCELLGGHGITEFNYRFADPAKAHIYVGVRLAEKADMANLLATLGDSGYEVHDLTDNELAKLHVRYMVGGRPSQPLIERLYGFEFPESQGALMRFLNRLGERWNITLFHYRNHGAAYGRVLAGFNVSDQEKAEFEASLNDVGYEWRDETSNPVYDYFLAHRD</sequence>
<dbReference type="NCBIfam" id="TIGR01124">
    <property type="entry name" value="ilvA_2Cterm"/>
    <property type="match status" value="1"/>
</dbReference>
<dbReference type="PROSITE" id="PS00165">
    <property type="entry name" value="DEHYDRATASE_SER_THR"/>
    <property type="match status" value="1"/>
</dbReference>
<dbReference type="FunFam" id="3.40.1020.10:FF:000001">
    <property type="entry name" value="L-threonine dehydratase"/>
    <property type="match status" value="1"/>
</dbReference>
<evidence type="ECO:0000259" key="14">
    <source>
        <dbReference type="PROSITE" id="PS51672"/>
    </source>
</evidence>
<dbReference type="GO" id="GO:0006567">
    <property type="term" value="P:L-threonine catabolic process"/>
    <property type="evidence" value="ECO:0007669"/>
    <property type="project" value="TreeGrafter"/>
</dbReference>
<dbReference type="OrthoDB" id="9811476at2"/>
<dbReference type="NCBIfam" id="NF006674">
    <property type="entry name" value="PRK09224.1"/>
    <property type="match status" value="1"/>
</dbReference>
<evidence type="ECO:0000256" key="5">
    <source>
        <dbReference type="ARBA" id="ARBA00011881"/>
    </source>
</evidence>
<proteinExistence type="inferred from homology"/>
<feature type="domain" description="ACT-like" evidence="14">
    <location>
        <begin position="341"/>
        <end position="412"/>
    </location>
</feature>
<dbReference type="Proteomes" id="UP000252558">
    <property type="component" value="Unassembled WGS sequence"/>
</dbReference>
<keyword evidence="8" id="KW-0677">Repeat</keyword>
<evidence type="ECO:0000256" key="12">
    <source>
        <dbReference type="ARBA" id="ARBA00025527"/>
    </source>
</evidence>
<protein>
    <recommendedName>
        <fullName evidence="13">L-threonine dehydratase</fullName>
        <ecNumber evidence="13">4.3.1.19</ecNumber>
    </recommendedName>
    <alternativeName>
        <fullName evidence="13">Threonine deaminase</fullName>
    </alternativeName>
</protein>
<dbReference type="PANTHER" id="PTHR48078:SF11">
    <property type="entry name" value="THREONINE DEHYDRATASE, MITOCHONDRIAL"/>
    <property type="match status" value="1"/>
</dbReference>
<dbReference type="InterPro" id="IPR001926">
    <property type="entry name" value="TrpB-like_PALP"/>
</dbReference>
<dbReference type="RefSeq" id="WP_114339322.1">
    <property type="nucleotide sequence ID" value="NZ_QPID01000010.1"/>
</dbReference>
<feature type="domain" description="ACT-like" evidence="14">
    <location>
        <begin position="435"/>
        <end position="506"/>
    </location>
</feature>
<keyword evidence="11 13" id="KW-0100">Branched-chain amino acid biosynthesis</keyword>
<evidence type="ECO:0000256" key="4">
    <source>
        <dbReference type="ARBA" id="ARBA00010869"/>
    </source>
</evidence>
<evidence type="ECO:0000256" key="1">
    <source>
        <dbReference type="ARBA" id="ARBA00001274"/>
    </source>
</evidence>
<dbReference type="FunFam" id="3.40.50.1100:FF:000007">
    <property type="entry name" value="L-threonine dehydratase catabolic TdcB"/>
    <property type="match status" value="1"/>
</dbReference>
<comment type="catalytic activity">
    <reaction evidence="1 13">
        <text>L-threonine = 2-oxobutanoate + NH4(+)</text>
        <dbReference type="Rhea" id="RHEA:22108"/>
        <dbReference type="ChEBI" id="CHEBI:16763"/>
        <dbReference type="ChEBI" id="CHEBI:28938"/>
        <dbReference type="ChEBI" id="CHEBI:57926"/>
        <dbReference type="EC" id="4.3.1.19"/>
    </reaction>
</comment>
<dbReference type="InterPro" id="IPR005787">
    <property type="entry name" value="Thr_deHydtase_biosynth"/>
</dbReference>
<dbReference type="SUPFAM" id="SSF53686">
    <property type="entry name" value="Tryptophan synthase beta subunit-like PLP-dependent enzymes"/>
    <property type="match status" value="1"/>
</dbReference>
<dbReference type="InterPro" id="IPR050147">
    <property type="entry name" value="Ser/Thr_Dehydratase"/>
</dbReference>
<dbReference type="PROSITE" id="PS51672">
    <property type="entry name" value="ACT_LIKE"/>
    <property type="match status" value="2"/>
</dbReference>
<accession>A0A368N5J0</accession>
<evidence type="ECO:0000256" key="11">
    <source>
        <dbReference type="ARBA" id="ARBA00023304"/>
    </source>
</evidence>
<evidence type="ECO:0000313" key="16">
    <source>
        <dbReference type="Proteomes" id="UP000252558"/>
    </source>
</evidence>
<keyword evidence="16" id="KW-1185">Reference proteome</keyword>
<dbReference type="InterPro" id="IPR036052">
    <property type="entry name" value="TrpB-like_PALP_sf"/>
</dbReference>
<evidence type="ECO:0000256" key="13">
    <source>
        <dbReference type="RuleBase" id="RU362012"/>
    </source>
</evidence>